<dbReference type="InterPro" id="IPR027417">
    <property type="entry name" value="P-loop_NTPase"/>
</dbReference>
<dbReference type="Gene3D" id="3.40.50.300">
    <property type="entry name" value="P-loop containing nucleotide triphosphate hydrolases"/>
    <property type="match status" value="1"/>
</dbReference>
<dbReference type="PANTHER" id="PTHR10039:SF14">
    <property type="entry name" value="NACHT DOMAIN-CONTAINING PROTEIN"/>
    <property type="match status" value="1"/>
</dbReference>
<dbReference type="PROSITE" id="PS50837">
    <property type="entry name" value="NACHT"/>
    <property type="match status" value="1"/>
</dbReference>
<dbReference type="InterPro" id="IPR007111">
    <property type="entry name" value="NACHT_NTPase"/>
</dbReference>
<dbReference type="SUPFAM" id="SSF52540">
    <property type="entry name" value="P-loop containing nucleoside triphosphate hydrolases"/>
    <property type="match status" value="1"/>
</dbReference>
<gene>
    <name evidence="4" type="ORF">CGXH109_LOCUS69882</name>
</gene>
<evidence type="ECO:0000313" key="5">
    <source>
        <dbReference type="Proteomes" id="UP001152533"/>
    </source>
</evidence>
<dbReference type="AlphaFoldDB" id="A0A9W4WK22"/>
<feature type="domain" description="NACHT" evidence="3">
    <location>
        <begin position="100"/>
        <end position="216"/>
    </location>
</feature>
<dbReference type="PANTHER" id="PTHR10039">
    <property type="entry name" value="AMELOGENIN"/>
    <property type="match status" value="1"/>
</dbReference>
<evidence type="ECO:0000313" key="4">
    <source>
        <dbReference type="EMBL" id="CAI0647866.1"/>
    </source>
</evidence>
<keyword evidence="5" id="KW-1185">Reference proteome</keyword>
<evidence type="ECO:0000256" key="1">
    <source>
        <dbReference type="ARBA" id="ARBA00022737"/>
    </source>
</evidence>
<evidence type="ECO:0000256" key="2">
    <source>
        <dbReference type="SAM" id="MobiDB-lite"/>
    </source>
</evidence>
<dbReference type="EMBL" id="CAMGZC010000480">
    <property type="protein sequence ID" value="CAI0647866.1"/>
    <property type="molecule type" value="Genomic_DNA"/>
</dbReference>
<dbReference type="InterPro" id="IPR056884">
    <property type="entry name" value="NPHP3-like_N"/>
</dbReference>
<dbReference type="Proteomes" id="UP001152533">
    <property type="component" value="Unassembled WGS sequence"/>
</dbReference>
<feature type="region of interest" description="Disordered" evidence="2">
    <location>
        <begin position="1"/>
        <end position="43"/>
    </location>
</feature>
<keyword evidence="1" id="KW-0677">Repeat</keyword>
<dbReference type="Pfam" id="PF24883">
    <property type="entry name" value="NPHP3_N"/>
    <property type="match status" value="1"/>
</dbReference>
<evidence type="ECO:0000259" key="3">
    <source>
        <dbReference type="PROSITE" id="PS50837"/>
    </source>
</evidence>
<proteinExistence type="predicted"/>
<protein>
    <recommendedName>
        <fullName evidence="3">NACHT domain-containing protein</fullName>
    </recommendedName>
</protein>
<name>A0A9W4WK22_9PEZI</name>
<accession>A0A9W4WK22</accession>
<comment type="caution">
    <text evidence="4">The sequence shown here is derived from an EMBL/GenBank/DDBJ whole genome shotgun (WGS) entry which is preliminary data.</text>
</comment>
<organism evidence="4 5">
    <name type="scientific">Colletotrichum noveboracense</name>
    <dbReference type="NCBI Taxonomy" id="2664923"/>
    <lineage>
        <taxon>Eukaryota</taxon>
        <taxon>Fungi</taxon>
        <taxon>Dikarya</taxon>
        <taxon>Ascomycota</taxon>
        <taxon>Pezizomycotina</taxon>
        <taxon>Sordariomycetes</taxon>
        <taxon>Hypocreomycetidae</taxon>
        <taxon>Glomerellales</taxon>
        <taxon>Glomerellaceae</taxon>
        <taxon>Colletotrichum</taxon>
        <taxon>Colletotrichum gloeosporioides species complex</taxon>
    </lineage>
</organism>
<sequence length="238" mass="26706">MQHNATARVQTGFYQSGPGPQQNNLGSGGQHNNSGCGPQYNATKINFGNRENDSFLADLRVTDPRDDKSRIQRTKGNLLKDSYRWILKHNDFCQWRAEKRLLWIKGGPGKGKTMLLCGVIDELAAMGYKSTFFFFCEVTDARLNTATSVLQGLLYMIIDQHPIILDLIRTEYDRAGAGKQLFEDANGWEVLTRMLRSAVSHESLCDVVLVVDALDECTSGLEQLRMPKSLSRVVSPYL</sequence>
<reference evidence="4" key="1">
    <citation type="submission" date="2022-08" db="EMBL/GenBank/DDBJ databases">
        <authorList>
            <person name="Giroux E."/>
            <person name="Giroux E."/>
        </authorList>
    </citation>
    <scope>NUCLEOTIDE SEQUENCE</scope>
    <source>
        <strain evidence="4">H1091258</strain>
    </source>
</reference>